<dbReference type="Pfam" id="PF00561">
    <property type="entry name" value="Abhydrolase_1"/>
    <property type="match status" value="1"/>
</dbReference>
<evidence type="ECO:0000313" key="3">
    <source>
        <dbReference type="EMBL" id="NYD87644.1"/>
    </source>
</evidence>
<keyword evidence="5" id="KW-1185">Reference proteome</keyword>
<dbReference type="RefSeq" id="WP_140459946.1">
    <property type="nucleotide sequence ID" value="NZ_BAABFI010000012.1"/>
</dbReference>
<reference evidence="2 5" key="2">
    <citation type="submission" date="2021-01" db="EMBL/GenBank/DDBJ databases">
        <title>Whole genome shotgun sequence of Cellulomonas oligotrophica NBRC 109435.</title>
        <authorList>
            <person name="Komaki H."/>
            <person name="Tamura T."/>
        </authorList>
    </citation>
    <scope>NUCLEOTIDE SEQUENCE [LARGE SCALE GENOMIC DNA]</scope>
    <source>
        <strain evidence="2 5">NBRC 109435</strain>
    </source>
</reference>
<organism evidence="3 4">
    <name type="scientific">Cellulomonas oligotrophica</name>
    <dbReference type="NCBI Taxonomy" id="931536"/>
    <lineage>
        <taxon>Bacteria</taxon>
        <taxon>Bacillati</taxon>
        <taxon>Actinomycetota</taxon>
        <taxon>Actinomycetes</taxon>
        <taxon>Micrococcales</taxon>
        <taxon>Cellulomonadaceae</taxon>
        <taxon>Cellulomonas</taxon>
    </lineage>
</organism>
<dbReference type="Proteomes" id="UP000577956">
    <property type="component" value="Unassembled WGS sequence"/>
</dbReference>
<dbReference type="InterPro" id="IPR050266">
    <property type="entry name" value="AB_hydrolase_sf"/>
</dbReference>
<keyword evidence="2" id="KW-0378">Hydrolase</keyword>
<reference evidence="3 4" key="1">
    <citation type="submission" date="2020-07" db="EMBL/GenBank/DDBJ databases">
        <title>Sequencing the genomes of 1000 actinobacteria strains.</title>
        <authorList>
            <person name="Klenk H.-P."/>
        </authorList>
    </citation>
    <scope>NUCLEOTIDE SEQUENCE [LARGE SCALE GENOMIC DNA]</scope>
    <source>
        <strain evidence="3 4">DSM 24482</strain>
    </source>
</reference>
<dbReference type="PANTHER" id="PTHR43798">
    <property type="entry name" value="MONOACYLGLYCEROL LIPASE"/>
    <property type="match status" value="1"/>
</dbReference>
<dbReference type="SUPFAM" id="SSF53474">
    <property type="entry name" value="alpha/beta-Hydrolases"/>
    <property type="match status" value="1"/>
</dbReference>
<dbReference type="EMBL" id="JACCBK010000001">
    <property type="protein sequence ID" value="NYD87644.1"/>
    <property type="molecule type" value="Genomic_DNA"/>
</dbReference>
<dbReference type="GO" id="GO:0016787">
    <property type="term" value="F:hydrolase activity"/>
    <property type="evidence" value="ECO:0007669"/>
    <property type="project" value="UniProtKB-KW"/>
</dbReference>
<dbReference type="PANTHER" id="PTHR43798:SF29">
    <property type="entry name" value="AB HYDROLASE-1 DOMAIN-CONTAINING PROTEIN"/>
    <property type="match status" value="1"/>
</dbReference>
<dbReference type="AlphaFoldDB" id="A0A7Y9FI45"/>
<name>A0A7Y9FI45_9CELL</name>
<dbReference type="Gene3D" id="3.40.50.1820">
    <property type="entry name" value="alpha/beta hydrolase"/>
    <property type="match status" value="1"/>
</dbReference>
<evidence type="ECO:0000259" key="1">
    <source>
        <dbReference type="Pfam" id="PF00561"/>
    </source>
</evidence>
<evidence type="ECO:0000313" key="2">
    <source>
        <dbReference type="EMBL" id="GIG33521.1"/>
    </source>
</evidence>
<gene>
    <name evidence="3" type="ORF">BKA21_003193</name>
    <name evidence="2" type="ORF">Col01nite_26800</name>
</gene>
<accession>A0A7Y9FI45</accession>
<sequence>MTPTPLVLLHAFPLDHRVWDDVVAALPPGQPVIAPDVPDADLLGGRPSLDDAADRVAAQVRAAGHARVVVAGLSMGGYVALALAERHPGLVAGLGLLDTRSTADAPEAAARRLATADAVDAAGSVDPVRGAVAGLLGGTTRTRRPQVEERVTAWVDEQPPARVAWSQRAMAARPDRTPVLEAFAGPVLVVVGAEDEVTGPEHAQHMAAASASARLVVVPAAGHLTAVEDPAPVAAALAELVARSDATAPR</sequence>
<dbReference type="Proteomes" id="UP000618382">
    <property type="component" value="Unassembled WGS sequence"/>
</dbReference>
<dbReference type="InterPro" id="IPR000073">
    <property type="entry name" value="AB_hydrolase_1"/>
</dbReference>
<protein>
    <submittedName>
        <fullName evidence="2">Alpha/beta hydrolase</fullName>
    </submittedName>
    <submittedName>
        <fullName evidence="3">Pimeloyl-ACP methyl ester carboxylesterase</fullName>
    </submittedName>
</protein>
<comment type="caution">
    <text evidence="3">The sequence shown here is derived from an EMBL/GenBank/DDBJ whole genome shotgun (WGS) entry which is preliminary data.</text>
</comment>
<evidence type="ECO:0000313" key="4">
    <source>
        <dbReference type="Proteomes" id="UP000577956"/>
    </source>
</evidence>
<feature type="domain" description="AB hydrolase-1" evidence="1">
    <location>
        <begin position="5"/>
        <end position="230"/>
    </location>
</feature>
<proteinExistence type="predicted"/>
<evidence type="ECO:0000313" key="5">
    <source>
        <dbReference type="Proteomes" id="UP000618382"/>
    </source>
</evidence>
<dbReference type="EMBL" id="BONN01000007">
    <property type="protein sequence ID" value="GIG33521.1"/>
    <property type="molecule type" value="Genomic_DNA"/>
</dbReference>
<dbReference type="InterPro" id="IPR029058">
    <property type="entry name" value="AB_hydrolase_fold"/>
</dbReference>